<feature type="chain" id="PRO_5039428997" evidence="1">
    <location>
        <begin position="22"/>
        <end position="189"/>
    </location>
</feature>
<accession>A0A1H0FTX1</accession>
<dbReference type="PANTHER" id="PTHR33734">
    <property type="entry name" value="LYSM DOMAIN-CONTAINING GPI-ANCHORED PROTEIN 2"/>
    <property type="match status" value="1"/>
</dbReference>
<dbReference type="RefSeq" id="WP_089650891.1">
    <property type="nucleotide sequence ID" value="NZ_FNIZ01000002.1"/>
</dbReference>
<dbReference type="SUPFAM" id="SSF54106">
    <property type="entry name" value="LysM domain"/>
    <property type="match status" value="3"/>
</dbReference>
<dbReference type="EMBL" id="FNIZ01000002">
    <property type="protein sequence ID" value="SDN97919.1"/>
    <property type="molecule type" value="Genomic_DNA"/>
</dbReference>
<dbReference type="SMART" id="SM00257">
    <property type="entry name" value="LysM"/>
    <property type="match status" value="3"/>
</dbReference>
<evidence type="ECO:0000256" key="1">
    <source>
        <dbReference type="SAM" id="SignalP"/>
    </source>
</evidence>
<name>A0A1H0FTX1_HALAD</name>
<evidence type="ECO:0000313" key="4">
    <source>
        <dbReference type="Proteomes" id="UP000198860"/>
    </source>
</evidence>
<dbReference type="Proteomes" id="UP000198860">
    <property type="component" value="Unassembled WGS sequence"/>
</dbReference>
<evidence type="ECO:0000259" key="2">
    <source>
        <dbReference type="PROSITE" id="PS51782"/>
    </source>
</evidence>
<keyword evidence="1" id="KW-0732">Signal</keyword>
<protein>
    <submittedName>
        <fullName evidence="3">LysM domain-containing protein</fullName>
    </submittedName>
</protein>
<keyword evidence="4" id="KW-1185">Reference proteome</keyword>
<feature type="domain" description="LysM" evidence="2">
    <location>
        <begin position="89"/>
        <end position="134"/>
    </location>
</feature>
<reference evidence="4" key="1">
    <citation type="submission" date="2016-10" db="EMBL/GenBank/DDBJ databases">
        <authorList>
            <person name="Varghese N."/>
            <person name="Submissions S."/>
        </authorList>
    </citation>
    <scope>NUCLEOTIDE SEQUENCE [LARGE SCALE GENOMIC DNA]</scope>
    <source>
        <strain evidence="4">CGMCC 1.3703</strain>
    </source>
</reference>
<evidence type="ECO:0000313" key="3">
    <source>
        <dbReference type="EMBL" id="SDN97919.1"/>
    </source>
</evidence>
<dbReference type="GO" id="GO:0008932">
    <property type="term" value="F:lytic endotransglycosylase activity"/>
    <property type="evidence" value="ECO:0007669"/>
    <property type="project" value="TreeGrafter"/>
</dbReference>
<dbReference type="PROSITE" id="PS51782">
    <property type="entry name" value="LYSM"/>
    <property type="match status" value="3"/>
</dbReference>
<dbReference type="CDD" id="cd00118">
    <property type="entry name" value="LysM"/>
    <property type="match status" value="3"/>
</dbReference>
<proteinExistence type="predicted"/>
<dbReference type="InterPro" id="IPR036779">
    <property type="entry name" value="LysM_dom_sf"/>
</dbReference>
<dbReference type="Pfam" id="PF01476">
    <property type="entry name" value="LysM"/>
    <property type="match status" value="3"/>
</dbReference>
<feature type="domain" description="LysM" evidence="2">
    <location>
        <begin position="143"/>
        <end position="188"/>
    </location>
</feature>
<gene>
    <name evidence="3" type="ORF">SAMN05421677_102108</name>
</gene>
<dbReference type="PANTHER" id="PTHR33734:SF22">
    <property type="entry name" value="MEMBRANE-BOUND LYTIC MUREIN TRANSGLYCOSYLASE D"/>
    <property type="match status" value="1"/>
</dbReference>
<dbReference type="OrthoDB" id="308800at2"/>
<organism evidence="3 4">
    <name type="scientific">Halobacillus aidingensis</name>
    <dbReference type="NCBI Taxonomy" id="240303"/>
    <lineage>
        <taxon>Bacteria</taxon>
        <taxon>Bacillati</taxon>
        <taxon>Bacillota</taxon>
        <taxon>Bacilli</taxon>
        <taxon>Bacillales</taxon>
        <taxon>Bacillaceae</taxon>
        <taxon>Halobacillus</taxon>
    </lineage>
</organism>
<feature type="domain" description="LysM" evidence="2">
    <location>
        <begin position="29"/>
        <end position="74"/>
    </location>
</feature>
<feature type="signal peptide" evidence="1">
    <location>
        <begin position="1"/>
        <end position="21"/>
    </location>
</feature>
<dbReference type="AlphaFoldDB" id="A0A1H0FTX1"/>
<dbReference type="InterPro" id="IPR018392">
    <property type="entry name" value="LysM"/>
</dbReference>
<sequence length="189" mass="20928">MNKKKILAPVLALGMTLGAGAYSVSAETYQVTFEKGDTLWSLAEQYDDVTVDDLYKWNPGIDADIIQPGSRITVKTEETFDEDDYPNEEFHTVTPGSTLYSIANLHEGVTLTELFELNPGIDPWNLQPGQEVRVSPAEDVNVHYHTIAPYDTLYGIAGIHQGVTVEDLYELNPGIDARNLQIGSTIRVK</sequence>
<dbReference type="Gene3D" id="3.10.350.10">
    <property type="entry name" value="LysM domain"/>
    <property type="match status" value="3"/>
</dbReference>